<dbReference type="Gene3D" id="1.10.12.10">
    <property type="entry name" value="Lyase 2-enoyl-coa Hydratase, Chain A, domain 2"/>
    <property type="match status" value="1"/>
</dbReference>
<evidence type="ECO:0000313" key="2">
    <source>
        <dbReference type="EMBL" id="WVX67193.1"/>
    </source>
</evidence>
<keyword evidence="3" id="KW-1185">Reference proteome</keyword>
<sequence length="265" mass="29271">MEIEESVIFDINSHHVATITLNRPHLRNAFDEIMIQKLISLLCDLKENHKPRVLILRGNGPAFCAGADLSWMKRSAGFSKSQNLEDARQLAVLMETLDTLPFPTITYAHGAVFGGGIGLLACSDLVIAAESTLLALSETRLGLVPAVISPYVLRSMGPLARRYMLSGERFTATQAQHMGLVHEVVDAMDSEYLIYENVTSFLKGGPQSQAIIKQMIRDVESVETHEETQRMTIQLIADVRSSEEAQKGLLAFFEKTSPKWAPEGS</sequence>
<accession>A0ABZ2C4C0</accession>
<evidence type="ECO:0000313" key="3">
    <source>
        <dbReference type="Proteomes" id="UP001330434"/>
    </source>
</evidence>
<dbReference type="RefSeq" id="WP_331255974.1">
    <property type="nucleotide sequence ID" value="NZ_CP133270.1"/>
</dbReference>
<dbReference type="PANTHER" id="PTHR42964:SF1">
    <property type="entry name" value="POLYKETIDE BIOSYNTHESIS ENOYL-COA HYDRATASE PKSH-RELATED"/>
    <property type="match status" value="1"/>
</dbReference>
<dbReference type="Proteomes" id="UP001330434">
    <property type="component" value="Chromosome"/>
</dbReference>
<dbReference type="InterPro" id="IPR001753">
    <property type="entry name" value="Enoyl-CoA_hydra/iso"/>
</dbReference>
<protein>
    <submittedName>
        <fullName evidence="2">Enoyl-CoA hydratase/isomerase family protein</fullName>
    </submittedName>
</protein>
<name>A0ABZ2C4C0_9PROT</name>
<evidence type="ECO:0000256" key="1">
    <source>
        <dbReference type="ARBA" id="ARBA00005254"/>
    </source>
</evidence>
<dbReference type="Pfam" id="PF00378">
    <property type="entry name" value="ECH_1"/>
    <property type="match status" value="1"/>
</dbReference>
<organism evidence="2 3">
    <name type="scientific">Candidatus Bealeia paramacronuclearis</name>
    <dbReference type="NCBI Taxonomy" id="1921001"/>
    <lineage>
        <taxon>Bacteria</taxon>
        <taxon>Pseudomonadati</taxon>
        <taxon>Pseudomonadota</taxon>
        <taxon>Alphaproteobacteria</taxon>
        <taxon>Holosporales</taxon>
        <taxon>Holosporaceae</taxon>
        <taxon>Candidatus Bealeia</taxon>
    </lineage>
</organism>
<dbReference type="InterPro" id="IPR051683">
    <property type="entry name" value="Enoyl-CoA_Hydratase/Isomerase"/>
</dbReference>
<dbReference type="Gene3D" id="3.90.226.10">
    <property type="entry name" value="2-enoyl-CoA Hydratase, Chain A, domain 1"/>
    <property type="match status" value="1"/>
</dbReference>
<dbReference type="CDD" id="cd06558">
    <property type="entry name" value="crotonase-like"/>
    <property type="match status" value="1"/>
</dbReference>
<comment type="similarity">
    <text evidence="1">Belongs to the enoyl-CoA hydratase/isomerase family.</text>
</comment>
<dbReference type="PANTHER" id="PTHR42964">
    <property type="entry name" value="ENOYL-COA HYDRATASE"/>
    <property type="match status" value="1"/>
</dbReference>
<dbReference type="InterPro" id="IPR014748">
    <property type="entry name" value="Enoyl-CoA_hydra_C"/>
</dbReference>
<dbReference type="SUPFAM" id="SSF52096">
    <property type="entry name" value="ClpP/crotonase"/>
    <property type="match status" value="1"/>
</dbReference>
<gene>
    <name evidence="2" type="ORF">Bealeia1_01391</name>
</gene>
<dbReference type="InterPro" id="IPR029045">
    <property type="entry name" value="ClpP/crotonase-like_dom_sf"/>
</dbReference>
<dbReference type="EMBL" id="CP133270">
    <property type="protein sequence ID" value="WVX67193.1"/>
    <property type="molecule type" value="Genomic_DNA"/>
</dbReference>
<proteinExistence type="inferred from homology"/>
<reference evidence="2 3" key="1">
    <citation type="journal article" date="2024" name="Environ. Microbiol.">
        <title>Novel evolutionary insights on the interactions of the Holosporales (Alphaproteobacteria) with eukaryotic hosts from comparative genomics.</title>
        <authorList>
            <person name="Giovannini M."/>
            <person name="Petroni G."/>
            <person name="Castelli M."/>
        </authorList>
    </citation>
    <scope>NUCLEOTIDE SEQUENCE [LARGE SCALE GENOMIC DNA]</scope>
    <source>
        <strain evidence="2 3">US_Bl 15I1</strain>
    </source>
</reference>